<feature type="domain" description="Reverse transcriptase" evidence="1">
    <location>
        <begin position="2"/>
        <end position="65"/>
    </location>
</feature>
<organism evidence="2 3">
    <name type="scientific">Solanum verrucosum</name>
    <dbReference type="NCBI Taxonomy" id="315347"/>
    <lineage>
        <taxon>Eukaryota</taxon>
        <taxon>Viridiplantae</taxon>
        <taxon>Streptophyta</taxon>
        <taxon>Embryophyta</taxon>
        <taxon>Tracheophyta</taxon>
        <taxon>Spermatophyta</taxon>
        <taxon>Magnoliopsida</taxon>
        <taxon>eudicotyledons</taxon>
        <taxon>Gunneridae</taxon>
        <taxon>Pentapetalae</taxon>
        <taxon>asterids</taxon>
        <taxon>lamiids</taxon>
        <taxon>Solanales</taxon>
        <taxon>Solanaceae</taxon>
        <taxon>Solanoideae</taxon>
        <taxon>Solaneae</taxon>
        <taxon>Solanum</taxon>
    </lineage>
</organism>
<sequence>MQKVMAHIISKAQSGFIPGRKIVDNIILATELVKAYSRQHISPRCMLKIDLQKAYDSVEWSFLEQANMNKSSIYFGGVPEQVKLNILQQSGFGCGRMQLVQSILFGIQAYWSQLFIIPATVLKLIESYCRSFTWSGSNITNKRALIAWEKVCLSKSVGGMNLINIRLWNQAAIAKTCWDLANKSDKMWIRWIHSFYIKTQQFFTAPIPKQAS</sequence>
<keyword evidence="3" id="KW-1185">Reference proteome</keyword>
<evidence type="ECO:0000313" key="3">
    <source>
        <dbReference type="Proteomes" id="UP001234989"/>
    </source>
</evidence>
<proteinExistence type="predicted"/>
<dbReference type="InterPro" id="IPR000477">
    <property type="entry name" value="RT_dom"/>
</dbReference>
<evidence type="ECO:0000259" key="1">
    <source>
        <dbReference type="Pfam" id="PF00078"/>
    </source>
</evidence>
<gene>
    <name evidence="2" type="ORF">MTR67_017546</name>
</gene>
<dbReference type="EMBL" id="CP133615">
    <property type="protein sequence ID" value="WMV24161.1"/>
    <property type="molecule type" value="Genomic_DNA"/>
</dbReference>
<protein>
    <recommendedName>
        <fullName evidence="1">Reverse transcriptase domain-containing protein</fullName>
    </recommendedName>
</protein>
<name>A0AAF0QP18_SOLVR</name>
<dbReference type="PANTHER" id="PTHR33116:SF66">
    <property type="entry name" value="REVERSE TRANSCRIPTASE ZINC-BINDING DOMAIN-CONTAINING PROTEIN"/>
    <property type="match status" value="1"/>
</dbReference>
<evidence type="ECO:0000313" key="2">
    <source>
        <dbReference type="EMBL" id="WMV24161.1"/>
    </source>
</evidence>
<dbReference type="PANTHER" id="PTHR33116">
    <property type="entry name" value="REVERSE TRANSCRIPTASE ZINC-BINDING DOMAIN-CONTAINING PROTEIN-RELATED-RELATED"/>
    <property type="match status" value="1"/>
</dbReference>
<dbReference type="Pfam" id="PF00078">
    <property type="entry name" value="RVT_1"/>
    <property type="match status" value="1"/>
</dbReference>
<accession>A0AAF0QP18</accession>
<reference evidence="2" key="1">
    <citation type="submission" date="2023-08" db="EMBL/GenBank/DDBJ databases">
        <title>A de novo genome assembly of Solanum verrucosum Schlechtendal, a Mexican diploid species geographically isolated from the other diploid A-genome species in potato relatives.</title>
        <authorList>
            <person name="Hosaka K."/>
        </authorList>
    </citation>
    <scope>NUCLEOTIDE SEQUENCE</scope>
    <source>
        <tissue evidence="2">Young leaves</tissue>
    </source>
</reference>
<dbReference type="Proteomes" id="UP001234989">
    <property type="component" value="Chromosome 4"/>
</dbReference>
<dbReference type="AlphaFoldDB" id="A0AAF0QP18"/>